<evidence type="ECO:0000313" key="1">
    <source>
        <dbReference type="EMBL" id="KIS36244.1"/>
    </source>
</evidence>
<dbReference type="EMBL" id="JMQP01000002">
    <property type="protein sequence ID" value="KIS36244.1"/>
    <property type="molecule type" value="Genomic_DNA"/>
</dbReference>
<protein>
    <submittedName>
        <fullName evidence="1">Uncharacterized protein</fullName>
    </submittedName>
</protein>
<sequence>MLVKTQCSNWHKTLIINIFLKINQPFATRAEYRVVLSSKYLCLITLSMHPATYSREIDWCEKHEVDNEAKCGLF</sequence>
<dbReference type="AlphaFoldDB" id="A0A158SZF0"/>
<proteinExistence type="predicted"/>
<gene>
    <name evidence="1" type="ORF">NTHI1209_01885</name>
</gene>
<evidence type="ECO:0000313" key="2">
    <source>
        <dbReference type="Proteomes" id="UP000050700"/>
    </source>
</evidence>
<comment type="caution">
    <text evidence="1">The sequence shown here is derived from an EMBL/GenBank/DDBJ whole genome shotgun (WGS) entry which is preliminary data.</text>
</comment>
<name>A0A158SZF0_HAEIF</name>
<dbReference type="Proteomes" id="UP000050700">
    <property type="component" value="Unassembled WGS sequence"/>
</dbReference>
<accession>A0A158SZF0</accession>
<reference evidence="1 2" key="1">
    <citation type="submission" date="2014-05" db="EMBL/GenBank/DDBJ databases">
        <title>Methylome analysis of the phasevarions of Haemophilus influenzae.</title>
        <authorList>
            <person name="Atack J.M."/>
            <person name="Fox K.L."/>
            <person name="Power P.M."/>
            <person name="Clark T."/>
            <person name="Jurcisek J."/>
            <person name="Korlach J."/>
            <person name="Bakaletz L.O."/>
            <person name="Jennings M.P."/>
        </authorList>
    </citation>
    <scope>NUCLEOTIDE SEQUENCE [LARGE SCALE GENOMIC DNA]</scope>
    <source>
        <strain evidence="1 2">1209</strain>
    </source>
</reference>
<organism evidence="1 2">
    <name type="scientific">Haemophilus influenzae</name>
    <dbReference type="NCBI Taxonomy" id="727"/>
    <lineage>
        <taxon>Bacteria</taxon>
        <taxon>Pseudomonadati</taxon>
        <taxon>Pseudomonadota</taxon>
        <taxon>Gammaproteobacteria</taxon>
        <taxon>Pasteurellales</taxon>
        <taxon>Pasteurellaceae</taxon>
        <taxon>Haemophilus</taxon>
    </lineage>
</organism>